<organism evidence="3 4">
    <name type="scientific">Protaetiibacter mangrovi</name>
    <dbReference type="NCBI Taxonomy" id="2970926"/>
    <lineage>
        <taxon>Bacteria</taxon>
        <taxon>Bacillati</taxon>
        <taxon>Actinomycetota</taxon>
        <taxon>Actinomycetes</taxon>
        <taxon>Micrococcales</taxon>
        <taxon>Microbacteriaceae</taxon>
        <taxon>Protaetiibacter</taxon>
    </lineage>
</organism>
<protein>
    <submittedName>
        <fullName evidence="3">Peptidoglycan DD-metalloendopeptidase family protein</fullName>
    </submittedName>
</protein>
<dbReference type="RefSeq" id="WP_258797402.1">
    <property type="nucleotide sequence ID" value="NZ_JANTHX010000004.1"/>
</dbReference>
<accession>A0ABT1ZCM8</accession>
<evidence type="ECO:0000256" key="1">
    <source>
        <dbReference type="SAM" id="Coils"/>
    </source>
</evidence>
<dbReference type="EMBL" id="JANTHX010000004">
    <property type="protein sequence ID" value="MCS0498468.1"/>
    <property type="molecule type" value="Genomic_DNA"/>
</dbReference>
<evidence type="ECO:0000313" key="3">
    <source>
        <dbReference type="EMBL" id="MCS0498468.1"/>
    </source>
</evidence>
<sequence length="409" mass="42771">MQHRRGTTELRAGSSVTALVAGAASVLLAITLGVQPAVAAVATDFPSWADVQAAKRDEASAKAQLNALNASIQAAQAEVDRTQAEAQKRGTEYAEAEQAYDEQSIVTQNVKAQADTAQAEADKARLESTQLIANLAKQGAGRDATVGLLGDTGGADGYLYRIGAMQKVSERSDAVYEKAVQLQKTAKSLADQEQIEEQKLAELKADAEAKFQIAQAAAIDAQTKYDALQEAKAKAEALVAFLTHQREVTEADYQEGLKAKWGSGAAGEVSASGWARPAAGYISSNFGMRINPVSGVRQLHTGVDLAGPGCGIPIYAAHAGTVVYAGWYGSWGNYIRIANGDGTSTAYAHIQPGGIGVSIGQEVGPGQMIAKVGTTGQSTGCHLHFIVRVNGETLVDPVPFMRNQGITLG</sequence>
<dbReference type="PANTHER" id="PTHR21666">
    <property type="entry name" value="PEPTIDASE-RELATED"/>
    <property type="match status" value="1"/>
</dbReference>
<dbReference type="Pfam" id="PF01551">
    <property type="entry name" value="Peptidase_M23"/>
    <property type="match status" value="1"/>
</dbReference>
<dbReference type="Proteomes" id="UP001205337">
    <property type="component" value="Unassembled WGS sequence"/>
</dbReference>
<dbReference type="InterPro" id="IPR050570">
    <property type="entry name" value="Cell_wall_metabolism_enzyme"/>
</dbReference>
<dbReference type="Gene3D" id="2.70.70.10">
    <property type="entry name" value="Glucose Permease (Domain IIA)"/>
    <property type="match status" value="1"/>
</dbReference>
<dbReference type="PANTHER" id="PTHR21666:SF270">
    <property type="entry name" value="MUREIN HYDROLASE ACTIVATOR ENVC"/>
    <property type="match status" value="1"/>
</dbReference>
<proteinExistence type="predicted"/>
<keyword evidence="1" id="KW-0175">Coiled coil</keyword>
<evidence type="ECO:0000313" key="4">
    <source>
        <dbReference type="Proteomes" id="UP001205337"/>
    </source>
</evidence>
<name>A0ABT1ZCM8_9MICO</name>
<comment type="caution">
    <text evidence="3">The sequence shown here is derived from an EMBL/GenBank/DDBJ whole genome shotgun (WGS) entry which is preliminary data.</text>
</comment>
<evidence type="ECO:0000259" key="2">
    <source>
        <dbReference type="Pfam" id="PF01551"/>
    </source>
</evidence>
<dbReference type="InterPro" id="IPR011055">
    <property type="entry name" value="Dup_hybrid_motif"/>
</dbReference>
<feature type="coiled-coil region" evidence="1">
    <location>
        <begin position="51"/>
        <end position="134"/>
    </location>
</feature>
<keyword evidence="4" id="KW-1185">Reference proteome</keyword>
<reference evidence="3 4" key="1">
    <citation type="submission" date="2022-08" db="EMBL/GenBank/DDBJ databases">
        <authorList>
            <person name="Li F."/>
        </authorList>
    </citation>
    <scope>NUCLEOTIDE SEQUENCE [LARGE SCALE GENOMIC DNA]</scope>
    <source>
        <strain evidence="3 4">10F1B-8-1</strain>
    </source>
</reference>
<dbReference type="InterPro" id="IPR016047">
    <property type="entry name" value="M23ase_b-sheet_dom"/>
</dbReference>
<dbReference type="CDD" id="cd12797">
    <property type="entry name" value="M23_peptidase"/>
    <property type="match status" value="1"/>
</dbReference>
<gene>
    <name evidence="3" type="ORF">NUH29_02760</name>
</gene>
<feature type="coiled-coil region" evidence="1">
    <location>
        <begin position="186"/>
        <end position="245"/>
    </location>
</feature>
<feature type="domain" description="M23ase beta-sheet core" evidence="2">
    <location>
        <begin position="299"/>
        <end position="393"/>
    </location>
</feature>
<dbReference type="SUPFAM" id="SSF51261">
    <property type="entry name" value="Duplicated hybrid motif"/>
    <property type="match status" value="1"/>
</dbReference>